<evidence type="ECO:0000313" key="3">
    <source>
        <dbReference type="Proteomes" id="UP001148313"/>
    </source>
</evidence>
<dbReference type="Pfam" id="PF10741">
    <property type="entry name" value="T2SSM_b"/>
    <property type="match status" value="1"/>
</dbReference>
<keyword evidence="3" id="KW-1185">Reference proteome</keyword>
<dbReference type="EMBL" id="JAPJZH010000035">
    <property type="protein sequence ID" value="MDA4848842.1"/>
    <property type="molecule type" value="Genomic_DNA"/>
</dbReference>
<evidence type="ECO:0000313" key="2">
    <source>
        <dbReference type="EMBL" id="MDA4848842.1"/>
    </source>
</evidence>
<protein>
    <submittedName>
        <fullName evidence="2">Type II secretion system protein GspM</fullName>
    </submittedName>
</protein>
<gene>
    <name evidence="2" type="primary">gspM</name>
    <name evidence="2" type="ORF">OOZ53_26055</name>
</gene>
<keyword evidence="1" id="KW-0472">Membrane</keyword>
<proteinExistence type="predicted"/>
<reference evidence="2" key="1">
    <citation type="submission" date="2022-11" db="EMBL/GenBank/DDBJ databases">
        <title>Hoeflea poritis sp. nov., isolated from scleractinian coral Porites lutea.</title>
        <authorList>
            <person name="Zhang G."/>
            <person name="Wei Q."/>
            <person name="Cai L."/>
        </authorList>
    </citation>
    <scope>NUCLEOTIDE SEQUENCE</scope>
    <source>
        <strain evidence="2">E7-10</strain>
    </source>
</reference>
<accession>A0ABT4VXT1</accession>
<organism evidence="2 3">
    <name type="scientific">Hoeflea poritis</name>
    <dbReference type="NCBI Taxonomy" id="2993659"/>
    <lineage>
        <taxon>Bacteria</taxon>
        <taxon>Pseudomonadati</taxon>
        <taxon>Pseudomonadota</taxon>
        <taxon>Alphaproteobacteria</taxon>
        <taxon>Hyphomicrobiales</taxon>
        <taxon>Rhizobiaceae</taxon>
        <taxon>Hoeflea</taxon>
    </lineage>
</organism>
<dbReference type="NCBIfam" id="NF040576">
    <property type="entry name" value="T2SS_GspM_XpsM"/>
    <property type="match status" value="1"/>
</dbReference>
<dbReference type="Proteomes" id="UP001148313">
    <property type="component" value="Unassembled WGS sequence"/>
</dbReference>
<dbReference type="InterPro" id="IPR034756">
    <property type="entry name" value="T2SSM_b"/>
</dbReference>
<keyword evidence="1" id="KW-0812">Transmembrane</keyword>
<feature type="transmembrane region" description="Helical" evidence="1">
    <location>
        <begin position="14"/>
        <end position="38"/>
    </location>
</feature>
<evidence type="ECO:0000256" key="1">
    <source>
        <dbReference type="SAM" id="Phobius"/>
    </source>
</evidence>
<dbReference type="RefSeq" id="WP_271092723.1">
    <property type="nucleotide sequence ID" value="NZ_JAPJZH010000035.1"/>
</dbReference>
<name>A0ABT4VXT1_9HYPH</name>
<keyword evidence="1" id="KW-1133">Transmembrane helix</keyword>
<comment type="caution">
    <text evidence="2">The sequence shown here is derived from an EMBL/GenBank/DDBJ whole genome shotgun (WGS) entry which is preliminary data.</text>
</comment>
<sequence>MIWLLNSPRGLRRAVALGIVFGAICAAGFVAAGAFASLRHSNQSVIEKRELLGRLQSIANRLPEEIRNTALAEEAASDEFLSGESETVIRAGLQQQLKQTANAQHLNVISVGNAPDLGRDNLTYVGLQANVTGTIASLQKTLFALETAKPVLFVTKLTVRSTDQMALRAPVAEPVLVAQIRLYGALKPESEEAGK</sequence>